<dbReference type="Proteomes" id="UP000639338">
    <property type="component" value="Unassembled WGS sequence"/>
</dbReference>
<dbReference type="InterPro" id="IPR013126">
    <property type="entry name" value="Hsp_70_fam"/>
</dbReference>
<name>A0A834Y1Y7_APHGI</name>
<comment type="pathway">
    <text evidence="3">Porphyrin-containing compound metabolism; protoporphyrin-IX biosynthesis; coproporphyrinogen-III from 5-aminolevulinate: step 1/4.</text>
</comment>
<gene>
    <name evidence="23" type="ORF">HCN44_009151</name>
</gene>
<dbReference type="FunFam" id="2.60.34.10:FF:000002">
    <property type="entry name" value="Heat shock 70 kDa"/>
    <property type="match status" value="1"/>
</dbReference>
<accession>A0A834Y1Y7</accession>
<dbReference type="Pfam" id="PF00012">
    <property type="entry name" value="HSP70"/>
    <property type="match status" value="1"/>
</dbReference>
<keyword evidence="21" id="KW-0175">Coiled coil</keyword>
<dbReference type="GO" id="GO:0004655">
    <property type="term" value="F:porphobilinogen synthase activity"/>
    <property type="evidence" value="ECO:0007669"/>
    <property type="project" value="UniProtKB-EC"/>
</dbReference>
<dbReference type="NCBIfam" id="NF001413">
    <property type="entry name" value="PRK00290.1"/>
    <property type="match status" value="1"/>
</dbReference>
<dbReference type="GO" id="GO:0140662">
    <property type="term" value="F:ATP-dependent protein folding chaperone"/>
    <property type="evidence" value="ECO:0007669"/>
    <property type="project" value="InterPro"/>
</dbReference>
<evidence type="ECO:0000256" key="15">
    <source>
        <dbReference type="ARBA" id="ARBA00023239"/>
    </source>
</evidence>
<dbReference type="InterPro" id="IPR001731">
    <property type="entry name" value="ALAD"/>
</dbReference>
<evidence type="ECO:0000256" key="16">
    <source>
        <dbReference type="ARBA" id="ARBA00023244"/>
    </source>
</evidence>
<dbReference type="OrthoDB" id="2401965at2759"/>
<evidence type="ECO:0000256" key="22">
    <source>
        <dbReference type="SAM" id="MobiDB-lite"/>
    </source>
</evidence>
<evidence type="ECO:0000256" key="20">
    <source>
        <dbReference type="RuleBase" id="RU000515"/>
    </source>
</evidence>
<evidence type="ECO:0000256" key="8">
    <source>
        <dbReference type="ARBA" id="ARBA00022723"/>
    </source>
</evidence>
<dbReference type="UniPathway" id="UPA00251">
    <property type="reaction ID" value="UER00318"/>
</dbReference>
<dbReference type="PROSITE" id="PS01036">
    <property type="entry name" value="HSP70_3"/>
    <property type="match status" value="1"/>
</dbReference>
<dbReference type="InterPro" id="IPR029047">
    <property type="entry name" value="HSP70_peptide-bd_sf"/>
</dbReference>
<dbReference type="InterPro" id="IPR043129">
    <property type="entry name" value="ATPase_NBD"/>
</dbReference>
<dbReference type="FunFam" id="1.20.1270.10:FF:000029">
    <property type="entry name" value="Heat shock 70 kDa protein cognate"/>
    <property type="match status" value="1"/>
</dbReference>
<keyword evidence="10" id="KW-0547">Nucleotide-binding</keyword>
<comment type="subunit">
    <text evidence="18">Homooctamer; active form. Homohexamer; low activity form.</text>
</comment>
<dbReference type="GO" id="GO:0005788">
    <property type="term" value="C:endoplasmic reticulum lumen"/>
    <property type="evidence" value="ECO:0007669"/>
    <property type="project" value="UniProtKB-SubCell"/>
</dbReference>
<proteinExistence type="inferred from homology"/>
<comment type="similarity">
    <text evidence="5">Belongs to the ALAD family.</text>
</comment>
<dbReference type="InterPro" id="IPR018181">
    <property type="entry name" value="Heat_shock_70_CS"/>
</dbReference>
<dbReference type="EMBL" id="JACMRX010000001">
    <property type="protein sequence ID" value="KAF7997753.1"/>
    <property type="molecule type" value="Genomic_DNA"/>
</dbReference>
<keyword evidence="15 20" id="KW-0456">Lyase</keyword>
<evidence type="ECO:0000256" key="10">
    <source>
        <dbReference type="ARBA" id="ARBA00022741"/>
    </source>
</evidence>
<keyword evidence="24" id="KW-1185">Reference proteome</keyword>
<dbReference type="GO" id="GO:0030968">
    <property type="term" value="P:endoplasmic reticulum unfolded protein response"/>
    <property type="evidence" value="ECO:0007669"/>
    <property type="project" value="UniProtKB-ARBA"/>
</dbReference>
<dbReference type="SUPFAM" id="SSF100920">
    <property type="entry name" value="Heat shock protein 70kD (HSP70), peptide-binding domain"/>
    <property type="match status" value="1"/>
</dbReference>
<feature type="compositionally biased region" description="Acidic residues" evidence="22">
    <location>
        <begin position="969"/>
        <end position="978"/>
    </location>
</feature>
<keyword evidence="16 20" id="KW-0627">Porphyrin biosynthesis</keyword>
<dbReference type="PROSITE" id="PS00297">
    <property type="entry name" value="HSP70_1"/>
    <property type="match status" value="1"/>
</dbReference>
<keyword evidence="13" id="KW-0067">ATP-binding</keyword>
<protein>
    <recommendedName>
        <fullName evidence="7 20">Delta-aminolevulinic acid dehydratase</fullName>
        <ecNumber evidence="6 20">4.2.1.24</ecNumber>
    </recommendedName>
</protein>
<evidence type="ECO:0000256" key="14">
    <source>
        <dbReference type="ARBA" id="ARBA00023133"/>
    </source>
</evidence>
<dbReference type="PROSITE" id="PS00169">
    <property type="entry name" value="D_ALA_DEHYDRATASE"/>
    <property type="match status" value="1"/>
</dbReference>
<dbReference type="Gene3D" id="3.90.640.10">
    <property type="entry name" value="Actin, Chain A, domain 4"/>
    <property type="match status" value="1"/>
</dbReference>
<dbReference type="FunFam" id="3.90.640.10:FF:000153">
    <property type="entry name" value="Endoplasmic reticulum chaperone BiP"/>
    <property type="match status" value="1"/>
</dbReference>
<keyword evidence="8" id="KW-0479">Metal-binding</keyword>
<dbReference type="PANTHER" id="PTHR19375">
    <property type="entry name" value="HEAT SHOCK PROTEIN 70KDA"/>
    <property type="match status" value="1"/>
</dbReference>
<evidence type="ECO:0000256" key="18">
    <source>
        <dbReference type="ARBA" id="ARBA00025861"/>
    </source>
</evidence>
<organism evidence="23 24">
    <name type="scientific">Aphidius gifuensis</name>
    <name type="common">Parasitoid wasp</name>
    <dbReference type="NCBI Taxonomy" id="684658"/>
    <lineage>
        <taxon>Eukaryota</taxon>
        <taxon>Metazoa</taxon>
        <taxon>Ecdysozoa</taxon>
        <taxon>Arthropoda</taxon>
        <taxon>Hexapoda</taxon>
        <taxon>Insecta</taxon>
        <taxon>Pterygota</taxon>
        <taxon>Neoptera</taxon>
        <taxon>Endopterygota</taxon>
        <taxon>Hymenoptera</taxon>
        <taxon>Apocrita</taxon>
        <taxon>Ichneumonoidea</taxon>
        <taxon>Braconidae</taxon>
        <taxon>Aphidiinae</taxon>
        <taxon>Aphidius</taxon>
    </lineage>
</organism>
<dbReference type="Gene3D" id="3.30.420.40">
    <property type="match status" value="2"/>
</dbReference>
<evidence type="ECO:0000256" key="17">
    <source>
        <dbReference type="ARBA" id="ARBA00025628"/>
    </source>
</evidence>
<dbReference type="PRINTS" id="PR00301">
    <property type="entry name" value="HEATSHOCK70"/>
</dbReference>
<keyword evidence="9" id="KW-0732">Signal</keyword>
<evidence type="ECO:0000313" key="23">
    <source>
        <dbReference type="EMBL" id="KAF7997753.1"/>
    </source>
</evidence>
<dbReference type="FunFam" id="3.30.420.40:FF:000720">
    <property type="entry name" value="Endoplasmic reticulum chaperone BiP"/>
    <property type="match status" value="1"/>
</dbReference>
<evidence type="ECO:0000256" key="12">
    <source>
        <dbReference type="ARBA" id="ARBA00022833"/>
    </source>
</evidence>
<evidence type="ECO:0000256" key="1">
    <source>
        <dbReference type="ARBA" id="ARBA00001947"/>
    </source>
</evidence>
<dbReference type="GO" id="GO:0005524">
    <property type="term" value="F:ATP binding"/>
    <property type="evidence" value="ECO:0007669"/>
    <property type="project" value="UniProtKB-KW"/>
</dbReference>
<evidence type="ECO:0000313" key="24">
    <source>
        <dbReference type="Proteomes" id="UP000639338"/>
    </source>
</evidence>
<dbReference type="Pfam" id="PF00490">
    <property type="entry name" value="ALAD"/>
    <property type="match status" value="1"/>
</dbReference>
<evidence type="ECO:0000256" key="7">
    <source>
        <dbReference type="ARBA" id="ARBA00020771"/>
    </source>
</evidence>
<dbReference type="FunFam" id="3.20.20.70:FF:000048">
    <property type="entry name" value="Delta-aminolevulinic acid dehydratase"/>
    <property type="match status" value="1"/>
</dbReference>
<evidence type="ECO:0000256" key="19">
    <source>
        <dbReference type="ARBA" id="ARBA00047651"/>
    </source>
</evidence>
<evidence type="ECO:0000256" key="21">
    <source>
        <dbReference type="SAM" id="Coils"/>
    </source>
</evidence>
<dbReference type="AlphaFoldDB" id="A0A834Y1Y7"/>
<evidence type="ECO:0000256" key="9">
    <source>
        <dbReference type="ARBA" id="ARBA00022729"/>
    </source>
</evidence>
<dbReference type="Gene3D" id="1.20.1270.10">
    <property type="match status" value="1"/>
</dbReference>
<dbReference type="EC" id="4.2.1.24" evidence="6 20"/>
<evidence type="ECO:0000256" key="3">
    <source>
        <dbReference type="ARBA" id="ARBA00004694"/>
    </source>
</evidence>
<keyword evidence="14" id="KW-0350">Heme biosynthesis</keyword>
<dbReference type="InterPro" id="IPR030656">
    <property type="entry name" value="ALAD_AS"/>
</dbReference>
<comment type="subcellular location">
    <subcellularLocation>
        <location evidence="2">Endoplasmic reticulum lumen</location>
    </subcellularLocation>
</comment>
<evidence type="ECO:0000256" key="11">
    <source>
        <dbReference type="ARBA" id="ARBA00022824"/>
    </source>
</evidence>
<evidence type="ECO:0000256" key="2">
    <source>
        <dbReference type="ARBA" id="ARBA00004319"/>
    </source>
</evidence>
<evidence type="ECO:0000256" key="6">
    <source>
        <dbReference type="ARBA" id="ARBA00012053"/>
    </source>
</evidence>
<comment type="catalytic activity">
    <reaction evidence="19 20">
        <text>2 5-aminolevulinate = porphobilinogen + 2 H2O + H(+)</text>
        <dbReference type="Rhea" id="RHEA:24064"/>
        <dbReference type="ChEBI" id="CHEBI:15377"/>
        <dbReference type="ChEBI" id="CHEBI:15378"/>
        <dbReference type="ChEBI" id="CHEBI:58126"/>
        <dbReference type="ChEBI" id="CHEBI:356416"/>
        <dbReference type="EC" id="4.2.1.24"/>
    </reaction>
</comment>
<dbReference type="NCBIfam" id="NF006762">
    <property type="entry name" value="PRK09283.1"/>
    <property type="match status" value="1"/>
</dbReference>
<dbReference type="PROSITE" id="PS00329">
    <property type="entry name" value="HSP70_2"/>
    <property type="match status" value="1"/>
</dbReference>
<dbReference type="InterPro" id="IPR013785">
    <property type="entry name" value="Aldolase_TIM"/>
</dbReference>
<comment type="caution">
    <text evidence="23">The sequence shown here is derived from an EMBL/GenBank/DDBJ whole genome shotgun (WGS) entry which is preliminary data.</text>
</comment>
<evidence type="ECO:0000256" key="4">
    <source>
        <dbReference type="ARBA" id="ARBA00007381"/>
    </source>
</evidence>
<feature type="region of interest" description="Disordered" evidence="22">
    <location>
        <begin position="954"/>
        <end position="978"/>
    </location>
</feature>
<evidence type="ECO:0000256" key="5">
    <source>
        <dbReference type="ARBA" id="ARBA00008055"/>
    </source>
</evidence>
<sequence length="978" mass="108444">MSSTIELKNRLHSGIFHPVLREWQSTGLEITPSNLMYPIFILDEPNSQDEIKSMPGICRYGVNKLHGMLKPLVAKGLKSILLFGIISNKLKDSIGKHADSELNPVIQALPLLRKWFPDVVIACDVCLCPYTLHGHCGIVHDDGVINNEPSIKRIAEISVSYARAGAHIIAPSDMMDGRIGAIKKSLINAGFENRVAVLSYSVKFASGFYGPFRDAANSTPQFGDRKCYQLPPGSVGLATRAATRDVDEGADILMVKPGLPYIDILRNIKQIFPQYPMFVYQVSGEYAMLYHGAKNGAVDLDVVLKEILLSMRRADKVFRKKFNMKGALALMIIGFVAVLATANEEKKKEDIGTVIGIDLGTTYSCVGVYKNGRVEIIANDQGNRITPSYVAFTPDGERLIGDAAKNQLTSNPENTIFDAKRLIGRDWSDATVQHDIKFFPFKSVEKNGKPHIEVKTKDGNKVFAPEEVSAMVLLKMKETAEAYLGKPVTHAVVTVPAYFNDAQRQATKDAGTISGLHVMRIINEPTAAAIAYGLDKKDGEKNILVFDLGGGTFDVSLLTIDNGVFEVVSTNGDTHLGGEDFDQRVMDHFIKLYKKKKGKDVRKDQRAVQKLRREVEKAKRALSASHQVKIEIESFFEGEDFSETLTRAKFEELNMDLFRSTMKPVQKVLEDADMKKKDVDEIVLVGGSTRIPKVQQLVKEFFDGKEPSRGINPDEAVAYGAAVQAGVLSGEQDTDAIVLLDVNPLTMGIETVGGVMTKLIPRNTVIPTKKSQIFSTASDNQHTVTIQVYEGERPMTKDNHPLGKFDLTGIPPAPRGIPQIEVTFEIDANGILQVSAEDKGTGNREKIVITNDQNRLTPDDIERMMKDAEKFADEDKKLKERVESRIELESYAYSLKNQLSDKEKLGSKISDEDKAKMEEAIDEKIKWLEENQDTDSEEYKKQKKELSDIVQPIISKLYQNSGGPPPTGGEEDDLKEEL</sequence>
<dbReference type="SUPFAM" id="SSF51569">
    <property type="entry name" value="Aldolase"/>
    <property type="match status" value="1"/>
</dbReference>
<dbReference type="GO" id="GO:0006782">
    <property type="term" value="P:protoporphyrinogen IX biosynthetic process"/>
    <property type="evidence" value="ECO:0007669"/>
    <property type="project" value="UniProtKB-UniPathway"/>
</dbReference>
<dbReference type="SMART" id="SM01004">
    <property type="entry name" value="ALAD"/>
    <property type="match status" value="1"/>
</dbReference>
<dbReference type="GO" id="GO:0046872">
    <property type="term" value="F:metal ion binding"/>
    <property type="evidence" value="ECO:0007669"/>
    <property type="project" value="UniProtKB-KW"/>
</dbReference>
<dbReference type="Gene3D" id="3.20.20.70">
    <property type="entry name" value="Aldolase class I"/>
    <property type="match status" value="1"/>
</dbReference>
<comment type="similarity">
    <text evidence="4">Belongs to the heat shock protein 70 family.</text>
</comment>
<evidence type="ECO:0000256" key="13">
    <source>
        <dbReference type="ARBA" id="ARBA00022840"/>
    </source>
</evidence>
<comment type="function">
    <text evidence="17">Catalyzes an early step in the biosynthesis of tetrapyrroles. Binds two molecules of 5-aminolevulinate per subunit, each at a distinct site, and catalyzes their condensation to form porphobilinogen.</text>
</comment>
<comment type="cofactor">
    <cofactor evidence="1">
        <name>Zn(2+)</name>
        <dbReference type="ChEBI" id="CHEBI:29105"/>
    </cofactor>
</comment>
<keyword evidence="11" id="KW-0256">Endoplasmic reticulum</keyword>
<dbReference type="Gene3D" id="2.60.34.10">
    <property type="entry name" value="Substrate Binding Domain Of DNAk, Chain A, domain 1"/>
    <property type="match status" value="1"/>
</dbReference>
<dbReference type="InterPro" id="IPR029048">
    <property type="entry name" value="HSP70_C_sf"/>
</dbReference>
<dbReference type="InterPro" id="IPR042050">
    <property type="entry name" value="BIP_NBD"/>
</dbReference>
<dbReference type="CDD" id="cd10241">
    <property type="entry name" value="ASKHA_NBD_HSP70_BiP"/>
    <property type="match status" value="1"/>
</dbReference>
<dbReference type="SUPFAM" id="SSF53067">
    <property type="entry name" value="Actin-like ATPase domain"/>
    <property type="match status" value="2"/>
</dbReference>
<reference evidence="23 24" key="1">
    <citation type="submission" date="2020-08" db="EMBL/GenBank/DDBJ databases">
        <title>Aphidius gifuensis genome sequencing and assembly.</title>
        <authorList>
            <person name="Du Z."/>
        </authorList>
    </citation>
    <scope>NUCLEOTIDE SEQUENCE [LARGE SCALE GENOMIC DNA]</scope>
    <source>
        <strain evidence="23">YNYX2018</strain>
        <tissue evidence="23">Adults</tissue>
    </source>
</reference>
<feature type="coiled-coil region" evidence="21">
    <location>
        <begin position="601"/>
        <end position="628"/>
    </location>
</feature>
<keyword evidence="12" id="KW-0862">Zinc</keyword>
<dbReference type="SUPFAM" id="SSF100934">
    <property type="entry name" value="Heat shock protein 70kD (HSP70), C-terminal subdomain"/>
    <property type="match status" value="1"/>
</dbReference>